<reference evidence="2" key="1">
    <citation type="journal article" date="2024" name="Proc. Natl. Acad. Sci. U.S.A.">
        <title>Extraordinary preservation of gene collinearity over three hundred million years revealed in homosporous lycophytes.</title>
        <authorList>
            <person name="Li C."/>
            <person name="Wickell D."/>
            <person name="Kuo L.Y."/>
            <person name="Chen X."/>
            <person name="Nie B."/>
            <person name="Liao X."/>
            <person name="Peng D."/>
            <person name="Ji J."/>
            <person name="Jenkins J."/>
            <person name="Williams M."/>
            <person name="Shu S."/>
            <person name="Plott C."/>
            <person name="Barry K."/>
            <person name="Rajasekar S."/>
            <person name="Grimwood J."/>
            <person name="Han X."/>
            <person name="Sun S."/>
            <person name="Hou Z."/>
            <person name="He W."/>
            <person name="Dai G."/>
            <person name="Sun C."/>
            <person name="Schmutz J."/>
            <person name="Leebens-Mack J.H."/>
            <person name="Li F.W."/>
            <person name="Wang L."/>
        </authorList>
    </citation>
    <scope>NUCLEOTIDE SEQUENCE [LARGE SCALE GENOMIC DNA]</scope>
    <source>
        <strain evidence="2">cv. PW_Plant_1</strain>
    </source>
</reference>
<sequence length="509" mass="54977">MMSKVRKWMMEERRDINEKIVMPEMAIKLFGKTIALPLYINPDIEVNTENPMNARSISLTDFKSSDAPEKESQYLSSPEEDERFPSLVPEEIRSSSSSNRGYKEDKQVESFSAADDPLTAAGVTDAKPQSKSGEGDDKAKSDEDPQSSVSEERARRKPDKAVSCPRCESLDTKFCYYNNYNLNQPRHFCKNCQRYWTAGGSLRNVPVGAGRRKNKHVSVQQWHVQLPNVRADAMEAAQRLISCAFPEGVDFPLTPVFTQDMRSLLSASPESMNQKASSAQAVATCNQASQKPSHVRSQKTDLKDGAGWGGWPGGSPVSPLHGTWPLLCNMRWIDSSLAASEVAISALPGSDADASNKRAGIQACPPAPRLSSGWSGAWNMSLGAAAAAAIAAAAAAAAAAAKVKSAELATTMPVLGKHPRSESTPYQDENAGSLWAPKTQRLTGPGEEAARSSIMAILAAAKQPESITSRSMLKAFQPKQGNQHDNHPANFLTANPAALARSAAFRETN</sequence>
<gene>
    <name evidence="1" type="ORF">O6H91_15G045800</name>
</gene>
<accession>A0ACC2BHV5</accession>
<evidence type="ECO:0000313" key="1">
    <source>
        <dbReference type="EMBL" id="KAJ7529353.1"/>
    </source>
</evidence>
<evidence type="ECO:0000313" key="2">
    <source>
        <dbReference type="Proteomes" id="UP001162992"/>
    </source>
</evidence>
<keyword evidence="2" id="KW-1185">Reference proteome</keyword>
<dbReference type="EMBL" id="CM055106">
    <property type="protein sequence ID" value="KAJ7529353.1"/>
    <property type="molecule type" value="Genomic_DNA"/>
</dbReference>
<organism evidence="1 2">
    <name type="scientific">Diphasiastrum complanatum</name>
    <name type="common">Issler's clubmoss</name>
    <name type="synonym">Lycopodium complanatum</name>
    <dbReference type="NCBI Taxonomy" id="34168"/>
    <lineage>
        <taxon>Eukaryota</taxon>
        <taxon>Viridiplantae</taxon>
        <taxon>Streptophyta</taxon>
        <taxon>Embryophyta</taxon>
        <taxon>Tracheophyta</taxon>
        <taxon>Lycopodiopsida</taxon>
        <taxon>Lycopodiales</taxon>
        <taxon>Lycopodiaceae</taxon>
        <taxon>Lycopodioideae</taxon>
        <taxon>Diphasiastrum</taxon>
    </lineage>
</organism>
<dbReference type="Proteomes" id="UP001162992">
    <property type="component" value="Chromosome 15"/>
</dbReference>
<comment type="caution">
    <text evidence="1">The sequence shown here is derived from an EMBL/GenBank/DDBJ whole genome shotgun (WGS) entry which is preliminary data.</text>
</comment>
<protein>
    <submittedName>
        <fullName evidence="1">Uncharacterized protein</fullName>
    </submittedName>
</protein>
<name>A0ACC2BHV5_DIPCM</name>
<proteinExistence type="predicted"/>